<evidence type="ECO:0000313" key="1">
    <source>
        <dbReference type="EMBL" id="VWC94287.1"/>
    </source>
</evidence>
<proteinExistence type="predicted"/>
<evidence type="ECO:0000313" key="2">
    <source>
        <dbReference type="Proteomes" id="UP000494109"/>
    </source>
</evidence>
<accession>A0A6P2WJH2</accession>
<protein>
    <submittedName>
        <fullName evidence="1">Uncharacterized protein</fullName>
    </submittedName>
</protein>
<name>A0A6P2WJH2_9BURK</name>
<sequence length="66" mass="7096">MTVIPLVGWPPSGSASGALVVYDATHMRTDAPFADVLRLPARRVKAGTSRLPQPRVSFEFDDNEAG</sequence>
<dbReference type="Proteomes" id="UP000494109">
    <property type="component" value="Unassembled WGS sequence"/>
</dbReference>
<organism evidence="1 2">
    <name type="scientific">Burkholderia contaminans</name>
    <dbReference type="NCBI Taxonomy" id="488447"/>
    <lineage>
        <taxon>Bacteria</taxon>
        <taxon>Pseudomonadati</taxon>
        <taxon>Pseudomonadota</taxon>
        <taxon>Betaproteobacteria</taxon>
        <taxon>Burkholderiales</taxon>
        <taxon>Burkholderiaceae</taxon>
        <taxon>Burkholderia</taxon>
        <taxon>Burkholderia cepacia complex</taxon>
    </lineage>
</organism>
<dbReference type="AlphaFoldDB" id="A0A6P2WJH2"/>
<dbReference type="EMBL" id="CABVQS010000004">
    <property type="protein sequence ID" value="VWC94287.1"/>
    <property type="molecule type" value="Genomic_DNA"/>
</dbReference>
<gene>
    <name evidence="1" type="ORF">BCO71033_01343</name>
</gene>
<reference evidence="1 2" key="1">
    <citation type="submission" date="2019-09" db="EMBL/GenBank/DDBJ databases">
        <authorList>
            <person name="Depoorter E."/>
        </authorList>
    </citation>
    <scope>NUCLEOTIDE SEQUENCE [LARGE SCALE GENOMIC DNA]</scope>
    <source>
        <strain evidence="1">R-71033</strain>
    </source>
</reference>
<dbReference type="RefSeq" id="WP_174943781.1">
    <property type="nucleotide sequence ID" value="NZ_CABVQS010000004.1"/>
</dbReference>